<evidence type="ECO:0000256" key="1">
    <source>
        <dbReference type="SAM" id="Phobius"/>
    </source>
</evidence>
<dbReference type="EMBL" id="UHIA01000003">
    <property type="protein sequence ID" value="SUO91332.1"/>
    <property type="molecule type" value="Genomic_DNA"/>
</dbReference>
<evidence type="ECO:0008006" key="4">
    <source>
        <dbReference type="Google" id="ProtNLM"/>
    </source>
</evidence>
<proteinExistence type="predicted"/>
<feature type="transmembrane region" description="Helical" evidence="1">
    <location>
        <begin position="212"/>
        <end position="232"/>
    </location>
</feature>
<feature type="transmembrane region" description="Helical" evidence="1">
    <location>
        <begin position="268"/>
        <end position="291"/>
    </location>
</feature>
<dbReference type="RefSeq" id="WP_115217441.1">
    <property type="nucleotide sequence ID" value="NZ_UHIA01000003.1"/>
</dbReference>
<sequence length="579" mass="66078">MNVVRQKIPFISLLFAPILALYLLCMYWLDHKSEWGTTFGLISNLMFIFCNAYVALALNWAQLWQSEQSKRLWKLITGIITLVFCLMLWQKTHWKAFFGTGQSEAYLFLLMFCHSIVCQLLIYLGIVRLSRRNAFSLDSNLLIVFNRYFSSAFLLTIFALLFAIVLGLGFGLLYLLGLSLSSAAIFTIIGLTLGSIPAFLLLIPVQARPYPFPYLFIFQWIALAFIGIYLAISLLRLDINIDSGMRLSTAAFLWLLAVIAHDLKKPQILLNTLTAAVGLILVAMSLYGIGLRLHSQGITESRLSILCLALLLFIGFIGIGIKALSSGKAISDRLCTYTLGIMTVALIIFIFLPLPQWTLESQTARYLDGRKNAEQLLKEDRYFFKQYGEAGEAALKKLAAHYQIDNIEGEHGIKIDSMNYELWKQRLPADIDRYFHRIPADMPLPDSLRESLLNHLWHSDEEDLQRVLNSEDPDAALFIIRVVDADQNPATPEWLVLPKNSGSYFYHYRLISNTETEEERLEENHLYFYDEANSAATIAQFAQAPLDYRPPRYEYHNILIGEGEEQIHLEMPLIEIKVE</sequence>
<keyword evidence="1" id="KW-0472">Membrane</keyword>
<keyword evidence="3" id="KW-1185">Reference proteome</keyword>
<organism evidence="2 3">
    <name type="scientific">Suttonella indologenes</name>
    <dbReference type="NCBI Taxonomy" id="13276"/>
    <lineage>
        <taxon>Bacteria</taxon>
        <taxon>Pseudomonadati</taxon>
        <taxon>Pseudomonadota</taxon>
        <taxon>Gammaproteobacteria</taxon>
        <taxon>Cardiobacteriales</taxon>
        <taxon>Cardiobacteriaceae</taxon>
        <taxon>Suttonella</taxon>
    </lineage>
</organism>
<reference evidence="2 3" key="1">
    <citation type="submission" date="2018-06" db="EMBL/GenBank/DDBJ databases">
        <authorList>
            <consortium name="Pathogen Informatics"/>
            <person name="Doyle S."/>
        </authorList>
    </citation>
    <scope>NUCLEOTIDE SEQUENCE [LARGE SCALE GENOMIC DNA]</scope>
    <source>
        <strain evidence="2 3">NCTC10717</strain>
    </source>
</reference>
<name>A0A380MJ90_9GAMM</name>
<accession>A0A380MJ90</accession>
<feature type="transmembrane region" description="Helical" evidence="1">
    <location>
        <begin position="41"/>
        <end position="60"/>
    </location>
</feature>
<protein>
    <recommendedName>
        <fullName evidence="4">DUF4153 domain-containing protein</fullName>
    </recommendedName>
</protein>
<feature type="transmembrane region" description="Helical" evidence="1">
    <location>
        <begin position="336"/>
        <end position="354"/>
    </location>
</feature>
<keyword evidence="1" id="KW-1133">Transmembrane helix</keyword>
<dbReference type="AlphaFoldDB" id="A0A380MJ90"/>
<feature type="transmembrane region" description="Helical" evidence="1">
    <location>
        <begin position="12"/>
        <end position="29"/>
    </location>
</feature>
<feature type="transmembrane region" description="Helical" evidence="1">
    <location>
        <begin position="244"/>
        <end position="261"/>
    </location>
</feature>
<keyword evidence="1" id="KW-0812">Transmembrane</keyword>
<feature type="transmembrane region" description="Helical" evidence="1">
    <location>
        <begin position="148"/>
        <end position="177"/>
    </location>
</feature>
<feature type="transmembrane region" description="Helical" evidence="1">
    <location>
        <begin position="72"/>
        <end position="90"/>
    </location>
</feature>
<gene>
    <name evidence="2" type="ORF">NCTC10717_00107</name>
</gene>
<feature type="transmembrane region" description="Helical" evidence="1">
    <location>
        <begin position="303"/>
        <end position="324"/>
    </location>
</feature>
<feature type="transmembrane region" description="Helical" evidence="1">
    <location>
        <begin position="183"/>
        <end position="205"/>
    </location>
</feature>
<feature type="transmembrane region" description="Helical" evidence="1">
    <location>
        <begin position="105"/>
        <end position="127"/>
    </location>
</feature>
<evidence type="ECO:0000313" key="3">
    <source>
        <dbReference type="Proteomes" id="UP000254575"/>
    </source>
</evidence>
<evidence type="ECO:0000313" key="2">
    <source>
        <dbReference type="EMBL" id="SUO91332.1"/>
    </source>
</evidence>
<dbReference type="Proteomes" id="UP000254575">
    <property type="component" value="Unassembled WGS sequence"/>
</dbReference>